<dbReference type="InterPro" id="IPR011010">
    <property type="entry name" value="DNA_brk_join_enz"/>
</dbReference>
<keyword evidence="4" id="KW-1185">Reference proteome</keyword>
<gene>
    <name evidence="3" type="ORF">FJQ98_14505</name>
</gene>
<evidence type="ECO:0000313" key="3">
    <source>
        <dbReference type="EMBL" id="QQP14977.1"/>
    </source>
</evidence>
<reference evidence="3 4" key="1">
    <citation type="submission" date="2020-01" db="EMBL/GenBank/DDBJ databases">
        <authorList>
            <person name="Liu G."/>
            <person name="Liu B."/>
        </authorList>
    </citation>
    <scope>NUCLEOTIDE SEQUENCE [LARGE SCALE GENOMIC DNA]</scope>
    <source>
        <strain evidence="3 4">FJAT-51161</strain>
    </source>
</reference>
<dbReference type="InterPro" id="IPR002104">
    <property type="entry name" value="Integrase_catalytic"/>
</dbReference>
<organism evidence="3 4">
    <name type="scientific">Lysinibacillus agricola</name>
    <dbReference type="NCBI Taxonomy" id="2590012"/>
    <lineage>
        <taxon>Bacteria</taxon>
        <taxon>Bacillati</taxon>
        <taxon>Bacillota</taxon>
        <taxon>Bacilli</taxon>
        <taxon>Bacillales</taxon>
        <taxon>Bacillaceae</taxon>
        <taxon>Lysinibacillus</taxon>
    </lineage>
</organism>
<proteinExistence type="predicted"/>
<dbReference type="EMBL" id="CP067341">
    <property type="protein sequence ID" value="QQP14977.1"/>
    <property type="molecule type" value="Genomic_DNA"/>
</dbReference>
<name>A0ABX7AZR6_9BACI</name>
<dbReference type="InterPro" id="IPR013762">
    <property type="entry name" value="Integrase-like_cat_sf"/>
</dbReference>
<feature type="domain" description="Tyr recombinase" evidence="2">
    <location>
        <begin position="1"/>
        <end position="57"/>
    </location>
</feature>
<evidence type="ECO:0000313" key="4">
    <source>
        <dbReference type="Proteomes" id="UP000596049"/>
    </source>
</evidence>
<dbReference type="PROSITE" id="PS51898">
    <property type="entry name" value="TYR_RECOMBINASE"/>
    <property type="match status" value="1"/>
</dbReference>
<dbReference type="Proteomes" id="UP000596049">
    <property type="component" value="Chromosome"/>
</dbReference>
<dbReference type="Pfam" id="PF00589">
    <property type="entry name" value="Phage_integrase"/>
    <property type="match status" value="1"/>
</dbReference>
<evidence type="ECO:0000256" key="1">
    <source>
        <dbReference type="ARBA" id="ARBA00023172"/>
    </source>
</evidence>
<dbReference type="Gene3D" id="1.10.443.10">
    <property type="entry name" value="Intergrase catalytic core"/>
    <property type="match status" value="1"/>
</dbReference>
<keyword evidence="1" id="KW-0233">DNA recombination</keyword>
<accession>A0ABX7AZR6</accession>
<protein>
    <submittedName>
        <fullName evidence="3">Tyrosine-type recombinase/integrase</fullName>
    </submittedName>
</protein>
<evidence type="ECO:0000259" key="2">
    <source>
        <dbReference type="PROSITE" id="PS51898"/>
    </source>
</evidence>
<dbReference type="SUPFAM" id="SSF56349">
    <property type="entry name" value="DNA breaking-rejoining enzymes"/>
    <property type="match status" value="1"/>
</dbReference>
<sequence>MLAYAILLTLATTGMRKGELAALTWKDIDFESKIIAITKTRDEYGIPKLVIAFALSI</sequence>